<evidence type="ECO:0000256" key="12">
    <source>
        <dbReference type="RuleBase" id="RU003465"/>
    </source>
</evidence>
<reference evidence="14" key="1">
    <citation type="journal article" date="2013" name="Nat. Commun.">
        <title>Whole-genome sequencing of Oryza brachyantha reveals mechanisms underlying Oryza genome evolution.</title>
        <authorList>
            <person name="Chen J."/>
            <person name="Huang Q."/>
            <person name="Gao D."/>
            <person name="Wang J."/>
            <person name="Lang Y."/>
            <person name="Liu T."/>
            <person name="Li B."/>
            <person name="Bai Z."/>
            <person name="Luis Goicoechea J."/>
            <person name="Liang C."/>
            <person name="Chen C."/>
            <person name="Zhang W."/>
            <person name="Sun S."/>
            <person name="Liao Y."/>
            <person name="Zhang X."/>
            <person name="Yang L."/>
            <person name="Song C."/>
            <person name="Wang M."/>
            <person name="Shi J."/>
            <person name="Liu G."/>
            <person name="Liu J."/>
            <person name="Zhou H."/>
            <person name="Zhou W."/>
            <person name="Yu Q."/>
            <person name="An N."/>
            <person name="Chen Y."/>
            <person name="Cai Q."/>
            <person name="Wang B."/>
            <person name="Liu B."/>
            <person name="Min J."/>
            <person name="Huang Y."/>
            <person name="Wu H."/>
            <person name="Li Z."/>
            <person name="Zhang Y."/>
            <person name="Yin Y."/>
            <person name="Song W."/>
            <person name="Jiang J."/>
            <person name="Jackson S.A."/>
            <person name="Wing R.A."/>
            <person name="Wang J."/>
            <person name="Chen M."/>
        </authorList>
    </citation>
    <scope>NUCLEOTIDE SEQUENCE [LARGE SCALE GENOMIC DNA]</scope>
    <source>
        <strain evidence="14">cv. IRGC 101232</strain>
    </source>
</reference>
<comment type="similarity">
    <text evidence="3 12">Belongs to the PP2C family.</text>
</comment>
<evidence type="ECO:0000256" key="2">
    <source>
        <dbReference type="ARBA" id="ARBA00001946"/>
    </source>
</evidence>
<proteinExistence type="inferred from homology"/>
<evidence type="ECO:0000256" key="8">
    <source>
        <dbReference type="ARBA" id="ARBA00022912"/>
    </source>
</evidence>
<reference evidence="14" key="2">
    <citation type="submission" date="2013-04" db="UniProtKB">
        <authorList>
            <consortium name="EnsemblPlants"/>
        </authorList>
    </citation>
    <scope>IDENTIFICATION</scope>
</reference>
<keyword evidence="15" id="KW-1185">Reference proteome</keyword>
<dbReference type="InterPro" id="IPR036457">
    <property type="entry name" value="PPM-type-like_dom_sf"/>
</dbReference>
<comment type="catalytic activity">
    <reaction evidence="11">
        <text>O-phospho-L-threonyl-[protein] + H2O = L-threonyl-[protein] + phosphate</text>
        <dbReference type="Rhea" id="RHEA:47004"/>
        <dbReference type="Rhea" id="RHEA-COMP:11060"/>
        <dbReference type="Rhea" id="RHEA-COMP:11605"/>
        <dbReference type="ChEBI" id="CHEBI:15377"/>
        <dbReference type="ChEBI" id="CHEBI:30013"/>
        <dbReference type="ChEBI" id="CHEBI:43474"/>
        <dbReference type="ChEBI" id="CHEBI:61977"/>
        <dbReference type="EC" id="3.1.3.16"/>
    </reaction>
</comment>
<keyword evidence="9" id="KW-0464">Manganese</keyword>
<dbReference type="Proteomes" id="UP000006038">
    <property type="component" value="Chromosome 4"/>
</dbReference>
<evidence type="ECO:0000256" key="9">
    <source>
        <dbReference type="ARBA" id="ARBA00023211"/>
    </source>
</evidence>
<evidence type="ECO:0000256" key="4">
    <source>
        <dbReference type="ARBA" id="ARBA00013081"/>
    </source>
</evidence>
<organism evidence="14">
    <name type="scientific">Oryza brachyantha</name>
    <name type="common">malo sina</name>
    <dbReference type="NCBI Taxonomy" id="4533"/>
    <lineage>
        <taxon>Eukaryota</taxon>
        <taxon>Viridiplantae</taxon>
        <taxon>Streptophyta</taxon>
        <taxon>Embryophyta</taxon>
        <taxon>Tracheophyta</taxon>
        <taxon>Spermatophyta</taxon>
        <taxon>Magnoliopsida</taxon>
        <taxon>Liliopsida</taxon>
        <taxon>Poales</taxon>
        <taxon>Poaceae</taxon>
        <taxon>BOP clade</taxon>
        <taxon>Oryzoideae</taxon>
        <taxon>Oryzeae</taxon>
        <taxon>Oryzinae</taxon>
        <taxon>Oryza</taxon>
    </lineage>
</organism>
<evidence type="ECO:0000256" key="6">
    <source>
        <dbReference type="ARBA" id="ARBA00022801"/>
    </source>
</evidence>
<name>J3LZB2_ORYBR</name>
<evidence type="ECO:0000259" key="13">
    <source>
        <dbReference type="PROSITE" id="PS51746"/>
    </source>
</evidence>
<keyword evidence="7" id="KW-0460">Magnesium</keyword>
<evidence type="ECO:0000256" key="5">
    <source>
        <dbReference type="ARBA" id="ARBA00022723"/>
    </source>
</evidence>
<comment type="catalytic activity">
    <reaction evidence="10">
        <text>O-phospho-L-seryl-[protein] + H2O = L-seryl-[protein] + phosphate</text>
        <dbReference type="Rhea" id="RHEA:20629"/>
        <dbReference type="Rhea" id="RHEA-COMP:9863"/>
        <dbReference type="Rhea" id="RHEA-COMP:11604"/>
        <dbReference type="ChEBI" id="CHEBI:15377"/>
        <dbReference type="ChEBI" id="CHEBI:29999"/>
        <dbReference type="ChEBI" id="CHEBI:43474"/>
        <dbReference type="ChEBI" id="CHEBI:83421"/>
        <dbReference type="EC" id="3.1.3.16"/>
    </reaction>
</comment>
<evidence type="ECO:0000256" key="10">
    <source>
        <dbReference type="ARBA" id="ARBA00047761"/>
    </source>
</evidence>
<dbReference type="GO" id="GO:0046872">
    <property type="term" value="F:metal ion binding"/>
    <property type="evidence" value="ECO:0007669"/>
    <property type="project" value="UniProtKB-KW"/>
</dbReference>
<evidence type="ECO:0000256" key="3">
    <source>
        <dbReference type="ARBA" id="ARBA00006702"/>
    </source>
</evidence>
<evidence type="ECO:0000313" key="15">
    <source>
        <dbReference type="Proteomes" id="UP000006038"/>
    </source>
</evidence>
<sequence>MAAVPTLLRFRCSALDSTVVTCNKLPNEARAKPSRKAQSRKCCHFFMRIPFLSNELLFFLQDWMREANSAMATPQGLLEQPKTSKDTQSGANTRLAYASSAMQGHRSTMEDAHAALENLDVSTNTSFFGVYDGHGGCAVAKYCANHLHNVVREQGNFRQDLPSALRSAFFRMDEMLKNQSACKELTKYGSGSEYFRTVDKSSWLKCTTCVQRPTYQGPFHEGCTACVVLIRNNQIVVGNAGDARCVLSRNGQAIALSNDHKPNFPAETQRIHAAGGYVSFSRGSHRVNDGIAVSRAIGDLFYKQNKTLGSDGQMLTCSPEIRSEQITDDTEFLVIACDGVWDVLPNQEVVEFVSIRLRNGMDLSTICESLLNEALTHVPPSMDNMSAILCENRYYQVLNAFRIAGRYRCGFESRSYMMQLWKDWKPFPKVDGQKAAYKTVSSTKRSFQISIHNVVDDEGSSENQFTASRLPRQRKCARNFRLMYYKTLKLKFQQQNYDSTWVPYHKGITPNKICKYDLPAKHILADDKSLALYQIHGSVQQNSENLAIKAFAK</sequence>
<dbReference type="eggNOG" id="KOG0698">
    <property type="taxonomic scope" value="Eukaryota"/>
</dbReference>
<evidence type="ECO:0000256" key="1">
    <source>
        <dbReference type="ARBA" id="ARBA00001936"/>
    </source>
</evidence>
<dbReference type="SUPFAM" id="SSF81606">
    <property type="entry name" value="PP2C-like"/>
    <property type="match status" value="1"/>
</dbReference>
<dbReference type="InterPro" id="IPR000222">
    <property type="entry name" value="PP2C_BS"/>
</dbReference>
<accession>J3LZB2</accession>
<dbReference type="Pfam" id="PF00481">
    <property type="entry name" value="PP2C"/>
    <property type="match status" value="2"/>
</dbReference>
<dbReference type="Gramene" id="OB04G24870.1">
    <property type="protein sequence ID" value="OB04G24870.1"/>
    <property type="gene ID" value="OB04G24870"/>
</dbReference>
<keyword evidence="8 12" id="KW-0904">Protein phosphatase</keyword>
<dbReference type="CDD" id="cd00143">
    <property type="entry name" value="PP2Cc"/>
    <property type="match status" value="1"/>
</dbReference>
<dbReference type="SMART" id="SM00332">
    <property type="entry name" value="PP2Cc"/>
    <property type="match status" value="1"/>
</dbReference>
<comment type="cofactor">
    <cofactor evidence="1">
        <name>Mn(2+)</name>
        <dbReference type="ChEBI" id="CHEBI:29035"/>
    </cofactor>
</comment>
<comment type="cofactor">
    <cofactor evidence="2">
        <name>Mg(2+)</name>
        <dbReference type="ChEBI" id="CHEBI:18420"/>
    </cofactor>
</comment>
<dbReference type="PROSITE" id="PS01032">
    <property type="entry name" value="PPM_1"/>
    <property type="match status" value="1"/>
</dbReference>
<keyword evidence="5" id="KW-0479">Metal-binding</keyword>
<dbReference type="Gene3D" id="3.60.40.10">
    <property type="entry name" value="PPM-type phosphatase domain"/>
    <property type="match status" value="1"/>
</dbReference>
<feature type="domain" description="PPM-type phosphatase" evidence="13">
    <location>
        <begin position="96"/>
        <end position="392"/>
    </location>
</feature>
<dbReference type="EC" id="3.1.3.16" evidence="4"/>
<dbReference type="GO" id="GO:0004722">
    <property type="term" value="F:protein serine/threonine phosphatase activity"/>
    <property type="evidence" value="ECO:0007669"/>
    <property type="project" value="UniProtKB-EC"/>
</dbReference>
<evidence type="ECO:0000313" key="14">
    <source>
        <dbReference type="EnsemblPlants" id="OB04G24870.1"/>
    </source>
</evidence>
<dbReference type="PROSITE" id="PS51746">
    <property type="entry name" value="PPM_2"/>
    <property type="match status" value="1"/>
</dbReference>
<protein>
    <recommendedName>
        <fullName evidence="4">protein-serine/threonine phosphatase</fullName>
        <ecNumber evidence="4">3.1.3.16</ecNumber>
    </recommendedName>
</protein>
<evidence type="ECO:0000256" key="11">
    <source>
        <dbReference type="ARBA" id="ARBA00048336"/>
    </source>
</evidence>
<dbReference type="InterPro" id="IPR001932">
    <property type="entry name" value="PPM-type_phosphatase-like_dom"/>
</dbReference>
<evidence type="ECO:0000256" key="7">
    <source>
        <dbReference type="ARBA" id="ARBA00022842"/>
    </source>
</evidence>
<dbReference type="AlphaFoldDB" id="J3LZB2"/>
<dbReference type="PANTHER" id="PTHR13832:SF760">
    <property type="entry name" value="PROTEIN PHOSPHATASE 2C 42-RELATED"/>
    <property type="match status" value="1"/>
</dbReference>
<dbReference type="EnsemblPlants" id="OB04G24870.1">
    <property type="protein sequence ID" value="OB04G24870.1"/>
    <property type="gene ID" value="OB04G24870"/>
</dbReference>
<dbReference type="PANTHER" id="PTHR13832">
    <property type="entry name" value="PROTEIN PHOSPHATASE 2C"/>
    <property type="match status" value="1"/>
</dbReference>
<keyword evidence="6 12" id="KW-0378">Hydrolase</keyword>
<dbReference type="InterPro" id="IPR015655">
    <property type="entry name" value="PP2C"/>
</dbReference>
<dbReference type="HOGENOM" id="CLU_492939_0_0_1"/>